<dbReference type="Proteomes" id="UP000037784">
    <property type="component" value="Unassembled WGS sequence"/>
</dbReference>
<dbReference type="AlphaFoldDB" id="A0A0M8K7Z5"/>
<keyword evidence="3" id="KW-1185">Reference proteome</keyword>
<dbReference type="Proteomes" id="UP000050502">
    <property type="component" value="Unassembled WGS sequence"/>
</dbReference>
<dbReference type="RefSeq" id="WP_054492582.1">
    <property type="nucleotide sequence ID" value="NZ_BBZA01000074.1"/>
</dbReference>
<evidence type="ECO:0000313" key="3">
    <source>
        <dbReference type="Proteomes" id="UP000037784"/>
    </source>
</evidence>
<reference evidence="1 3" key="1">
    <citation type="journal article" date="2015" name="Genome Announc.">
        <title>Draft Genome Sequence of a Heterotrophic Facultative Anaerobic Thermophilic Bacterium, Ardenticatena maritima Strain 110ST.</title>
        <authorList>
            <person name="Kawaichi S."/>
            <person name="Yoshida T."/>
            <person name="Sako Y."/>
            <person name="Nakamura R."/>
        </authorList>
    </citation>
    <scope>NUCLEOTIDE SEQUENCE [LARGE SCALE GENOMIC DNA]</scope>
    <source>
        <strain evidence="1 3">110S</strain>
    </source>
</reference>
<reference evidence="3" key="3">
    <citation type="submission" date="2015-08" db="EMBL/GenBank/DDBJ databases">
        <title>Draft Genome Sequence of a Heterotrophic Facultative Anaerobic Bacterium Ardenticatena maritima Strain 110S.</title>
        <authorList>
            <person name="Kawaichi S."/>
            <person name="Yoshida T."/>
            <person name="Sako Y."/>
            <person name="Nakamura R."/>
        </authorList>
    </citation>
    <scope>NUCLEOTIDE SEQUENCE [LARGE SCALE GENOMIC DNA]</scope>
    <source>
        <strain evidence="3">110S</strain>
    </source>
</reference>
<evidence type="ECO:0000313" key="1">
    <source>
        <dbReference type="EMBL" id="GAP62681.1"/>
    </source>
</evidence>
<dbReference type="InParanoid" id="A0A0M8K7Z5"/>
<dbReference type="EMBL" id="BBZA01000074">
    <property type="protein sequence ID" value="GAP62681.1"/>
    <property type="molecule type" value="Genomic_DNA"/>
</dbReference>
<evidence type="ECO:0000313" key="2">
    <source>
        <dbReference type="EMBL" id="KPL89255.1"/>
    </source>
</evidence>
<gene>
    <name evidence="1" type="ORF">ARMA_1104</name>
    <name evidence="2" type="ORF">SE16_01865</name>
</gene>
<comment type="caution">
    <text evidence="1">The sequence shown here is derived from an EMBL/GenBank/DDBJ whole genome shotgun (WGS) entry which is preliminary data.</text>
</comment>
<dbReference type="EMBL" id="LGKN01000003">
    <property type="protein sequence ID" value="KPL89255.1"/>
    <property type="molecule type" value="Genomic_DNA"/>
</dbReference>
<evidence type="ECO:0000313" key="4">
    <source>
        <dbReference type="Proteomes" id="UP000050502"/>
    </source>
</evidence>
<sequence length="170" mass="19426">MKQNVAVVAAMTAYYIFRGRVVTGSKRLSDVLNDRLTDYVDIEDVRVYNLKSPQTPIDTPKTLYLRKREIEVIAILEEHIADPSGRLYSYVERVKKPAIMYVHTYRVYGLMALRSKRESMGPLIREGDVFTPMIQAEILSATNPHIRVKTPVALVNVNSFEAFSFVEEQA</sequence>
<name>A0A0M8K7Z5_9CHLR</name>
<reference evidence="2 4" key="2">
    <citation type="submission" date="2015-07" db="EMBL/GenBank/DDBJ databases">
        <title>Whole genome sequence of Ardenticatena maritima DSM 23922.</title>
        <authorList>
            <person name="Hemp J."/>
            <person name="Ward L.M."/>
            <person name="Pace L.A."/>
            <person name="Fischer W.W."/>
        </authorList>
    </citation>
    <scope>NUCLEOTIDE SEQUENCE [LARGE SCALE GENOMIC DNA]</scope>
    <source>
        <strain evidence="2 4">110S</strain>
    </source>
</reference>
<accession>A0A0M8K7Z5</accession>
<protein>
    <submittedName>
        <fullName evidence="1">Uncharacterized protein</fullName>
    </submittedName>
</protein>
<organism evidence="1 3">
    <name type="scientific">Ardenticatena maritima</name>
    <dbReference type="NCBI Taxonomy" id="872965"/>
    <lineage>
        <taxon>Bacteria</taxon>
        <taxon>Bacillati</taxon>
        <taxon>Chloroflexota</taxon>
        <taxon>Ardenticatenia</taxon>
        <taxon>Ardenticatenales</taxon>
        <taxon>Ardenticatenaceae</taxon>
        <taxon>Ardenticatena</taxon>
    </lineage>
</organism>
<proteinExistence type="predicted"/>
<dbReference type="STRING" id="872965.SE16_01865"/>